<dbReference type="EMBL" id="KZ825220">
    <property type="protein sequence ID" value="PYI14112.1"/>
    <property type="molecule type" value="Genomic_DNA"/>
</dbReference>
<accession>A0A2V5GXT5</accession>
<evidence type="ECO:0000313" key="1">
    <source>
        <dbReference type="EMBL" id="PYI14112.1"/>
    </source>
</evidence>
<dbReference type="Proteomes" id="UP000249829">
    <property type="component" value="Unassembled WGS sequence"/>
</dbReference>
<organism evidence="1 2">
    <name type="scientific">Aspergillus violaceofuscus (strain CBS 115571)</name>
    <dbReference type="NCBI Taxonomy" id="1450538"/>
    <lineage>
        <taxon>Eukaryota</taxon>
        <taxon>Fungi</taxon>
        <taxon>Dikarya</taxon>
        <taxon>Ascomycota</taxon>
        <taxon>Pezizomycotina</taxon>
        <taxon>Eurotiomycetes</taxon>
        <taxon>Eurotiomycetidae</taxon>
        <taxon>Eurotiales</taxon>
        <taxon>Aspergillaceae</taxon>
        <taxon>Aspergillus</taxon>
    </lineage>
</organism>
<proteinExistence type="predicted"/>
<reference evidence="1 2" key="1">
    <citation type="submission" date="2018-02" db="EMBL/GenBank/DDBJ databases">
        <title>The genomes of Aspergillus section Nigri reveals drivers in fungal speciation.</title>
        <authorList>
            <consortium name="DOE Joint Genome Institute"/>
            <person name="Vesth T.C."/>
            <person name="Nybo J."/>
            <person name="Theobald S."/>
            <person name="Brandl J."/>
            <person name="Frisvad J.C."/>
            <person name="Nielsen K.F."/>
            <person name="Lyhne E.K."/>
            <person name="Kogle M.E."/>
            <person name="Kuo A."/>
            <person name="Riley R."/>
            <person name="Clum A."/>
            <person name="Nolan M."/>
            <person name="Lipzen A."/>
            <person name="Salamov A."/>
            <person name="Henrissat B."/>
            <person name="Wiebenga A."/>
            <person name="De vries R.P."/>
            <person name="Grigoriev I.V."/>
            <person name="Mortensen U.H."/>
            <person name="Andersen M.R."/>
            <person name="Baker S.E."/>
        </authorList>
    </citation>
    <scope>NUCLEOTIDE SEQUENCE [LARGE SCALE GENOMIC DNA]</scope>
    <source>
        <strain evidence="1 2">CBS 115571</strain>
    </source>
</reference>
<evidence type="ECO:0000313" key="2">
    <source>
        <dbReference type="Proteomes" id="UP000249829"/>
    </source>
</evidence>
<keyword evidence="2" id="KW-1185">Reference proteome</keyword>
<sequence length="116" mass="12657">MGLILFGSPLLLLFLLPPPPLLLLSSLLLFLSSDRSPNIQFPLLLRGVSPFLLGSLSLRFSFPFLPLHSTHLGACPLQPPRISLVCPTCSCMFCFGRPADSRSSRSPPPTFGLFPH</sequence>
<gene>
    <name evidence="1" type="ORF">BO99DRAFT_34583</name>
</gene>
<name>A0A2V5GXT5_ASPV1</name>
<dbReference type="AlphaFoldDB" id="A0A2V5GXT5"/>
<protein>
    <submittedName>
        <fullName evidence="1">Uncharacterized protein</fullName>
    </submittedName>
</protein>